<proteinExistence type="predicted"/>
<dbReference type="EMBL" id="FOLG01000012">
    <property type="protein sequence ID" value="SFC97430.1"/>
    <property type="molecule type" value="Genomic_DNA"/>
</dbReference>
<name>A0A1I1NUK5_9RHOB</name>
<dbReference type="RefSeq" id="WP_177208402.1">
    <property type="nucleotide sequence ID" value="NZ_FOLG01000012.1"/>
</dbReference>
<dbReference type="InterPro" id="IPR014845">
    <property type="entry name" value="GYD/TTHA1554"/>
</dbReference>
<dbReference type="AlphaFoldDB" id="A0A1I1NUK5"/>
<organism evidence="1 2">
    <name type="scientific">Tropicimonas isoalkanivorans</name>
    <dbReference type="NCBI Taxonomy" id="441112"/>
    <lineage>
        <taxon>Bacteria</taxon>
        <taxon>Pseudomonadati</taxon>
        <taxon>Pseudomonadota</taxon>
        <taxon>Alphaproteobacteria</taxon>
        <taxon>Rhodobacterales</taxon>
        <taxon>Roseobacteraceae</taxon>
        <taxon>Tropicimonas</taxon>
    </lineage>
</organism>
<evidence type="ECO:0000313" key="2">
    <source>
        <dbReference type="Proteomes" id="UP000198728"/>
    </source>
</evidence>
<dbReference type="Pfam" id="PF08734">
    <property type="entry name" value="GYD"/>
    <property type="match status" value="1"/>
</dbReference>
<sequence>MPRFIMTAKLTSVAIKGFMAKGDDRRPVLDKLVSSAGGTLVEHYFITGDADVMMILDADNVGVPAKVAMIVGSEGIATDFNTHCVWSTAEFAKLASEAGSAASGYIPPGA</sequence>
<dbReference type="Proteomes" id="UP000198728">
    <property type="component" value="Unassembled WGS sequence"/>
</dbReference>
<protein>
    <submittedName>
        <fullName evidence="1">Uncharacterized protein, contains GYD domain</fullName>
    </submittedName>
</protein>
<reference evidence="1 2" key="1">
    <citation type="submission" date="2016-10" db="EMBL/GenBank/DDBJ databases">
        <authorList>
            <person name="de Groot N.N."/>
        </authorList>
    </citation>
    <scope>NUCLEOTIDE SEQUENCE [LARGE SCALE GENOMIC DNA]</scope>
    <source>
        <strain evidence="1 2">DSM 19548</strain>
    </source>
</reference>
<keyword evidence="2" id="KW-1185">Reference proteome</keyword>
<accession>A0A1I1NUK5</accession>
<gene>
    <name evidence="1" type="ORF">SAMN04488094_11292</name>
</gene>
<evidence type="ECO:0000313" key="1">
    <source>
        <dbReference type="EMBL" id="SFC97430.1"/>
    </source>
</evidence>